<dbReference type="InterPro" id="IPR052172">
    <property type="entry name" value="UxaA_altronate/galactarate_dh"/>
</dbReference>
<dbReference type="EMBL" id="JANGEW010000004">
    <property type="protein sequence ID" value="MCQ5342139.1"/>
    <property type="molecule type" value="Genomic_DNA"/>
</dbReference>
<dbReference type="RefSeq" id="WP_062411360.1">
    <property type="nucleotide sequence ID" value="NZ_JAJCNZ010000018.1"/>
</dbReference>
<accession>A0ABT1SQP1</accession>
<dbReference type="GO" id="GO:0016787">
    <property type="term" value="F:hydrolase activity"/>
    <property type="evidence" value="ECO:0007669"/>
    <property type="project" value="UniProtKB-KW"/>
</dbReference>
<dbReference type="PANTHER" id="PTHR30536:SF5">
    <property type="entry name" value="ALTRONATE DEHYDRATASE"/>
    <property type="match status" value="1"/>
</dbReference>
<proteinExistence type="predicted"/>
<keyword evidence="1" id="KW-0456">Lyase</keyword>
<evidence type="ECO:0000259" key="2">
    <source>
        <dbReference type="SMART" id="SM00858"/>
    </source>
</evidence>
<gene>
    <name evidence="3" type="ORF">NE675_03695</name>
</gene>
<keyword evidence="3" id="KW-0378">Hydrolase</keyword>
<dbReference type="InterPro" id="IPR013974">
    <property type="entry name" value="SAF"/>
</dbReference>
<protein>
    <submittedName>
        <fullName evidence="3">UxaA family hydrolase</fullName>
    </submittedName>
</protein>
<dbReference type="Gene3D" id="2.30.130.110">
    <property type="match status" value="1"/>
</dbReference>
<evidence type="ECO:0000313" key="4">
    <source>
        <dbReference type="Proteomes" id="UP001206692"/>
    </source>
</evidence>
<dbReference type="Proteomes" id="UP001206692">
    <property type="component" value="Unassembled WGS sequence"/>
</dbReference>
<dbReference type="PANTHER" id="PTHR30536">
    <property type="entry name" value="ALTRONATE/GALACTARATE DEHYDRATASE"/>
    <property type="match status" value="1"/>
</dbReference>
<organism evidence="3 4">
    <name type="scientific">Megasphaera massiliensis</name>
    <dbReference type="NCBI Taxonomy" id="1232428"/>
    <lineage>
        <taxon>Bacteria</taxon>
        <taxon>Bacillati</taxon>
        <taxon>Bacillota</taxon>
        <taxon>Negativicutes</taxon>
        <taxon>Veillonellales</taxon>
        <taxon>Veillonellaceae</taxon>
        <taxon>Megasphaera</taxon>
    </lineage>
</organism>
<keyword evidence="4" id="KW-1185">Reference proteome</keyword>
<comment type="caution">
    <text evidence="3">The sequence shown here is derived from an EMBL/GenBank/DDBJ whole genome shotgun (WGS) entry which is preliminary data.</text>
</comment>
<dbReference type="CDD" id="cd11613">
    <property type="entry name" value="SAF_AH_GD"/>
    <property type="match status" value="1"/>
</dbReference>
<name>A0ABT1SQP1_9FIRM</name>
<evidence type="ECO:0000256" key="1">
    <source>
        <dbReference type="ARBA" id="ARBA00023239"/>
    </source>
</evidence>
<reference evidence="3 4" key="1">
    <citation type="submission" date="2022-06" db="EMBL/GenBank/DDBJ databases">
        <title>Isolation of gut microbiota from human fecal samples.</title>
        <authorList>
            <person name="Pamer E.G."/>
            <person name="Barat B."/>
            <person name="Waligurski E."/>
            <person name="Medina S."/>
            <person name="Paddock L."/>
            <person name="Mostad J."/>
        </authorList>
    </citation>
    <scope>NUCLEOTIDE SEQUENCE [LARGE SCALE GENOMIC DNA]</scope>
    <source>
        <strain evidence="3 4">DFI.1.1</strain>
    </source>
</reference>
<evidence type="ECO:0000313" key="3">
    <source>
        <dbReference type="EMBL" id="MCQ5342139.1"/>
    </source>
</evidence>
<sequence>MVNGMIIDAKDNVGVVIEPVKKGSKIVYLDSNKNVVEVSAVDDIKIYHKFAVKNIEENQPIVKYGEHIGLAAYTIQQGSHVHVHNVKSAREDLEHREV</sequence>
<dbReference type="InterPro" id="IPR044144">
    <property type="entry name" value="SAF_UxaA/GarD"/>
</dbReference>
<feature type="domain" description="SAF" evidence="2">
    <location>
        <begin position="11"/>
        <end position="87"/>
    </location>
</feature>
<dbReference type="SMART" id="SM00858">
    <property type="entry name" value="SAF"/>
    <property type="match status" value="1"/>
</dbReference>